<protein>
    <submittedName>
        <fullName evidence="7">Lysosomal Pro-X carboxypeptidase</fullName>
    </submittedName>
</protein>
<evidence type="ECO:0000256" key="2">
    <source>
        <dbReference type="ARBA" id="ARBA00022670"/>
    </source>
</evidence>
<dbReference type="PANTHER" id="PTHR11010:SF38">
    <property type="entry name" value="LYSOSOMAL PRO-X CARBOXYPEPTIDASE"/>
    <property type="match status" value="1"/>
</dbReference>
<dbReference type="GO" id="GO:0070008">
    <property type="term" value="F:serine-type exopeptidase activity"/>
    <property type="evidence" value="ECO:0007669"/>
    <property type="project" value="InterPro"/>
</dbReference>
<dbReference type="GO" id="GO:0006508">
    <property type="term" value="P:proteolysis"/>
    <property type="evidence" value="ECO:0007669"/>
    <property type="project" value="UniProtKB-KW"/>
</dbReference>
<sequence length="333" mass="36858">MLTAWMRIKYPHIIDGGIAASAPVFWFRNANIPKGVSASFDAIVNLAKTEKGRAFLNQVFHLKSESQLQSPSDGPLLVGALQGIMETLAMVDYPYPANFLSPLPAWPIKEVCKAFTSKEKKSDEEYAKTAYHIANVFYNSTGDLSDLCLIKHCADSFAALGDPLGWPWQSCTEMVMPICSEGAPNDVFPKTCPFTDANAQAYCNATFGHIGYNPQVFRPQWAIDNYGASFPTASNIVFSNGYLDPWSGGGWDLKPATKGSLVSLIVEDGAHHLDLRGADPADTKSVLEVRRLEKLHIARWIKEANERHHQEKKNLKQRLAFPNPNCIKIGLFI</sequence>
<dbReference type="PANTHER" id="PTHR11010">
    <property type="entry name" value="PROTEASE S28 PRO-X CARBOXYPEPTIDASE-RELATED"/>
    <property type="match status" value="1"/>
</dbReference>
<evidence type="ECO:0000256" key="5">
    <source>
        <dbReference type="ARBA" id="ARBA00023180"/>
    </source>
</evidence>
<keyword evidence="6" id="KW-1185">Reference proteome</keyword>
<evidence type="ECO:0000256" key="1">
    <source>
        <dbReference type="ARBA" id="ARBA00011079"/>
    </source>
</evidence>
<reference evidence="7" key="1">
    <citation type="submission" date="2022-11" db="UniProtKB">
        <authorList>
            <consortium name="WormBaseParasite"/>
        </authorList>
    </citation>
    <scope>IDENTIFICATION</scope>
</reference>
<evidence type="ECO:0000313" key="6">
    <source>
        <dbReference type="Proteomes" id="UP000887574"/>
    </source>
</evidence>
<evidence type="ECO:0000256" key="3">
    <source>
        <dbReference type="ARBA" id="ARBA00022729"/>
    </source>
</evidence>
<evidence type="ECO:0000313" key="7">
    <source>
        <dbReference type="WBParaSite" id="jg4592"/>
    </source>
</evidence>
<dbReference type="WBParaSite" id="jg4592">
    <property type="protein sequence ID" value="jg4592"/>
    <property type="gene ID" value="jg4592"/>
</dbReference>
<dbReference type="InterPro" id="IPR029058">
    <property type="entry name" value="AB_hydrolase_fold"/>
</dbReference>
<dbReference type="AlphaFoldDB" id="A0A915EEX1"/>
<dbReference type="Proteomes" id="UP000887574">
    <property type="component" value="Unplaced"/>
</dbReference>
<organism evidence="6 7">
    <name type="scientific">Ditylenchus dipsaci</name>
    <dbReference type="NCBI Taxonomy" id="166011"/>
    <lineage>
        <taxon>Eukaryota</taxon>
        <taxon>Metazoa</taxon>
        <taxon>Ecdysozoa</taxon>
        <taxon>Nematoda</taxon>
        <taxon>Chromadorea</taxon>
        <taxon>Rhabditida</taxon>
        <taxon>Tylenchina</taxon>
        <taxon>Tylenchomorpha</taxon>
        <taxon>Sphaerularioidea</taxon>
        <taxon>Anguinidae</taxon>
        <taxon>Anguininae</taxon>
        <taxon>Ditylenchus</taxon>
    </lineage>
</organism>
<dbReference type="InterPro" id="IPR008758">
    <property type="entry name" value="Peptidase_S28"/>
</dbReference>
<keyword evidence="5" id="KW-0325">Glycoprotein</keyword>
<proteinExistence type="inferred from homology"/>
<dbReference type="Gene3D" id="3.40.50.1820">
    <property type="entry name" value="alpha/beta hydrolase"/>
    <property type="match status" value="2"/>
</dbReference>
<keyword evidence="4" id="KW-0378">Hydrolase</keyword>
<dbReference type="Pfam" id="PF05577">
    <property type="entry name" value="Peptidase_S28"/>
    <property type="match status" value="1"/>
</dbReference>
<keyword evidence="2" id="KW-0645">Protease</keyword>
<dbReference type="GO" id="GO:0008239">
    <property type="term" value="F:dipeptidyl-peptidase activity"/>
    <property type="evidence" value="ECO:0007669"/>
    <property type="project" value="TreeGrafter"/>
</dbReference>
<evidence type="ECO:0000256" key="4">
    <source>
        <dbReference type="ARBA" id="ARBA00022801"/>
    </source>
</evidence>
<accession>A0A915EEX1</accession>
<comment type="similarity">
    <text evidence="1">Belongs to the peptidase S28 family.</text>
</comment>
<name>A0A915EEX1_9BILA</name>
<keyword evidence="3" id="KW-0732">Signal</keyword>